<name>M2UB97_COCH5</name>
<accession>M2UB97</accession>
<proteinExistence type="predicted"/>
<evidence type="ECO:0000313" key="1">
    <source>
        <dbReference type="EMBL" id="EMD85217.1"/>
    </source>
</evidence>
<dbReference type="EMBL" id="KB445592">
    <property type="protein sequence ID" value="EMD85217.1"/>
    <property type="molecule type" value="Genomic_DNA"/>
</dbReference>
<dbReference type="OrthoDB" id="6365676at2759"/>
<keyword evidence="2" id="KW-1185">Reference proteome</keyword>
<protein>
    <recommendedName>
        <fullName evidence="3">F-box domain-containing protein</fullName>
    </recommendedName>
</protein>
<evidence type="ECO:0008006" key="3">
    <source>
        <dbReference type="Google" id="ProtNLM"/>
    </source>
</evidence>
<dbReference type="HOGENOM" id="CLU_839343_0_0_1"/>
<organism evidence="1 2">
    <name type="scientific">Cochliobolus heterostrophus (strain C5 / ATCC 48332 / race O)</name>
    <name type="common">Southern corn leaf blight fungus</name>
    <name type="synonym">Bipolaris maydis</name>
    <dbReference type="NCBI Taxonomy" id="701091"/>
    <lineage>
        <taxon>Eukaryota</taxon>
        <taxon>Fungi</taxon>
        <taxon>Dikarya</taxon>
        <taxon>Ascomycota</taxon>
        <taxon>Pezizomycotina</taxon>
        <taxon>Dothideomycetes</taxon>
        <taxon>Pleosporomycetidae</taxon>
        <taxon>Pleosporales</taxon>
        <taxon>Pleosporineae</taxon>
        <taxon>Pleosporaceae</taxon>
        <taxon>Bipolaris</taxon>
    </lineage>
</organism>
<dbReference type="AlphaFoldDB" id="M2UB97"/>
<reference evidence="2" key="2">
    <citation type="journal article" date="2013" name="PLoS Genet.">
        <title>Comparative genome structure, secondary metabolite, and effector coding capacity across Cochliobolus pathogens.</title>
        <authorList>
            <person name="Condon B.J."/>
            <person name="Leng Y."/>
            <person name="Wu D."/>
            <person name="Bushley K.E."/>
            <person name="Ohm R.A."/>
            <person name="Otillar R."/>
            <person name="Martin J."/>
            <person name="Schackwitz W."/>
            <person name="Grimwood J."/>
            <person name="MohdZainudin N."/>
            <person name="Xue C."/>
            <person name="Wang R."/>
            <person name="Manning V.A."/>
            <person name="Dhillon B."/>
            <person name="Tu Z.J."/>
            <person name="Steffenson B.J."/>
            <person name="Salamov A."/>
            <person name="Sun H."/>
            <person name="Lowry S."/>
            <person name="LaButti K."/>
            <person name="Han J."/>
            <person name="Copeland A."/>
            <person name="Lindquist E."/>
            <person name="Barry K."/>
            <person name="Schmutz J."/>
            <person name="Baker S.E."/>
            <person name="Ciuffetti L.M."/>
            <person name="Grigoriev I.V."/>
            <person name="Zhong S."/>
            <person name="Turgeon B.G."/>
        </authorList>
    </citation>
    <scope>NUCLEOTIDE SEQUENCE [LARGE SCALE GENOMIC DNA]</scope>
    <source>
        <strain evidence="2">C5 / ATCC 48332 / race O</strain>
    </source>
</reference>
<dbReference type="Proteomes" id="UP000016936">
    <property type="component" value="Unassembled WGS sequence"/>
</dbReference>
<dbReference type="OMA" id="ATKYLYS"/>
<sequence length="356" mass="40738">MFKMKIIETPHSSYYSCAVSAYFTSPTTRSVDTTIMLNGTPTTTQAQAFGPLPPELLLNILDQLVETCNNHHPVARSRFDKITKTLHSLTLVSRSVHPIATEYLYSNCVWLDCPRVLGRFCTTLGLDHQHQATVQETRRPPKPTFSRYIMSMHISPIPTKNPWGDDWASSIRLPAIINLFNTIGPNLKRLHLNLSRFGFNWDVTDSQGSDIIDPNVYSNMLLLEELILSCDIVRHFPNPPPNIKRLAITFYRSLPSLESLVLLWPDGRIDKHIDTFFDLYEGKSIDIILVDMVTFDRTLVAIRDRESNDTVRIWEAYTPPGFGNTSDEWIWDQGAAGTLWDQKQRRIPWLSEIKGH</sequence>
<dbReference type="eggNOG" id="ENOG502SB4Z">
    <property type="taxonomic scope" value="Eukaryota"/>
</dbReference>
<evidence type="ECO:0000313" key="2">
    <source>
        <dbReference type="Proteomes" id="UP000016936"/>
    </source>
</evidence>
<reference evidence="1 2" key="1">
    <citation type="journal article" date="2012" name="PLoS Pathog.">
        <title>Diverse lifestyles and strategies of plant pathogenesis encoded in the genomes of eighteen Dothideomycetes fungi.</title>
        <authorList>
            <person name="Ohm R.A."/>
            <person name="Feau N."/>
            <person name="Henrissat B."/>
            <person name="Schoch C.L."/>
            <person name="Horwitz B.A."/>
            <person name="Barry K.W."/>
            <person name="Condon B.J."/>
            <person name="Copeland A.C."/>
            <person name="Dhillon B."/>
            <person name="Glaser F."/>
            <person name="Hesse C.N."/>
            <person name="Kosti I."/>
            <person name="LaButti K."/>
            <person name="Lindquist E.A."/>
            <person name="Lucas S."/>
            <person name="Salamov A.A."/>
            <person name="Bradshaw R.E."/>
            <person name="Ciuffetti L."/>
            <person name="Hamelin R.C."/>
            <person name="Kema G.H.J."/>
            <person name="Lawrence C."/>
            <person name="Scott J.A."/>
            <person name="Spatafora J.W."/>
            <person name="Turgeon B.G."/>
            <person name="de Wit P.J.G.M."/>
            <person name="Zhong S."/>
            <person name="Goodwin S.B."/>
            <person name="Grigoriev I.V."/>
        </authorList>
    </citation>
    <scope>NUCLEOTIDE SEQUENCE [LARGE SCALE GENOMIC DNA]</scope>
    <source>
        <strain evidence="2">C5 / ATCC 48332 / race O</strain>
    </source>
</reference>
<gene>
    <name evidence="1" type="ORF">COCHEDRAFT_1161649</name>
</gene>